<dbReference type="Pfam" id="PF11738">
    <property type="entry name" value="DUF3298"/>
    <property type="match status" value="1"/>
</dbReference>
<dbReference type="Gene3D" id="3.30.565.40">
    <property type="entry name" value="Fervidobacterium nodosum Rt17-B1 like"/>
    <property type="match status" value="1"/>
</dbReference>
<dbReference type="Proteomes" id="UP001259492">
    <property type="component" value="Unassembled WGS sequence"/>
</dbReference>
<dbReference type="InterPro" id="IPR025303">
    <property type="entry name" value="PdaC"/>
</dbReference>
<dbReference type="EMBL" id="JAVRIA010000002">
    <property type="protein sequence ID" value="MDT0557914.1"/>
    <property type="molecule type" value="Genomic_DNA"/>
</dbReference>
<dbReference type="RefSeq" id="WP_311426688.1">
    <property type="nucleotide sequence ID" value="NZ_JAVRIA010000002.1"/>
</dbReference>
<dbReference type="InterPro" id="IPR037126">
    <property type="entry name" value="PdaC/RsiV-like_sf"/>
</dbReference>
<name>A0ABU2YIB5_9FLAO</name>
<dbReference type="Gene3D" id="3.90.640.20">
    <property type="entry name" value="Heat-shock cognate protein, ATPase"/>
    <property type="match status" value="1"/>
</dbReference>
<evidence type="ECO:0000259" key="1">
    <source>
        <dbReference type="Pfam" id="PF11738"/>
    </source>
</evidence>
<reference evidence="3 4" key="1">
    <citation type="submission" date="2023-09" db="EMBL/GenBank/DDBJ databases">
        <authorList>
            <person name="Rey-Velasco X."/>
        </authorList>
    </citation>
    <scope>NUCLEOTIDE SEQUENCE [LARGE SCALE GENOMIC DNA]</scope>
    <source>
        <strain evidence="3 4">W332</strain>
    </source>
</reference>
<comment type="caution">
    <text evidence="3">The sequence shown here is derived from an EMBL/GenBank/DDBJ whole genome shotgun (WGS) entry which is preliminary data.</text>
</comment>
<sequence length="240" mass="27403">MYNKKPIKGKIQVLILLLITLGCKKEIQLSFSEKELTSTDQAEISIIYPEAEGTKDIILKINNELEKTMVKSIAFNKENIQGMVLHDAIKNFNDAYVSFKNNFPENQQKWIANIESEVIYQSNEIITIALNSYIDTGGAHGNDIILLLNFNANSGQRLTNESILECNEALKTLAKTYLIKEFSQETAMENYALEEPFYLPENIGFSEEGLIFLYNRYEGPLGFTEFVIPYDEIDTFLKVQ</sequence>
<protein>
    <submittedName>
        <fullName evidence="3">DUF4163 domain-containing protein</fullName>
    </submittedName>
</protein>
<feature type="domain" description="Deacetylase PdaC" evidence="2">
    <location>
        <begin position="38"/>
        <end position="142"/>
    </location>
</feature>
<gene>
    <name evidence="3" type="ORF">RM697_04610</name>
</gene>
<keyword evidence="4" id="KW-1185">Reference proteome</keyword>
<dbReference type="Pfam" id="PF13739">
    <property type="entry name" value="PdaC"/>
    <property type="match status" value="1"/>
</dbReference>
<dbReference type="InterPro" id="IPR021729">
    <property type="entry name" value="DUF3298"/>
</dbReference>
<feature type="domain" description="DUF3298" evidence="1">
    <location>
        <begin position="170"/>
        <end position="231"/>
    </location>
</feature>
<evidence type="ECO:0000259" key="2">
    <source>
        <dbReference type="Pfam" id="PF13739"/>
    </source>
</evidence>
<evidence type="ECO:0000313" key="4">
    <source>
        <dbReference type="Proteomes" id="UP001259492"/>
    </source>
</evidence>
<dbReference type="PROSITE" id="PS51257">
    <property type="entry name" value="PROKAR_LIPOPROTEIN"/>
    <property type="match status" value="1"/>
</dbReference>
<accession>A0ABU2YIB5</accession>
<proteinExistence type="predicted"/>
<evidence type="ECO:0000313" key="3">
    <source>
        <dbReference type="EMBL" id="MDT0557914.1"/>
    </source>
</evidence>
<organism evidence="3 4">
    <name type="scientific">Microcosmobacter mediterraneus</name>
    <dbReference type="NCBI Taxonomy" id="3075607"/>
    <lineage>
        <taxon>Bacteria</taxon>
        <taxon>Pseudomonadati</taxon>
        <taxon>Bacteroidota</taxon>
        <taxon>Flavobacteriia</taxon>
        <taxon>Flavobacteriales</taxon>
        <taxon>Flavobacteriaceae</taxon>
        <taxon>Microcosmobacter</taxon>
    </lineage>
</organism>